<organism evidence="2 3">
    <name type="scientific">Zancudomyces culisetae</name>
    <name type="common">Gut fungus</name>
    <name type="synonym">Smittium culisetae</name>
    <dbReference type="NCBI Taxonomy" id="1213189"/>
    <lineage>
        <taxon>Eukaryota</taxon>
        <taxon>Fungi</taxon>
        <taxon>Fungi incertae sedis</taxon>
        <taxon>Zoopagomycota</taxon>
        <taxon>Kickxellomycotina</taxon>
        <taxon>Harpellomycetes</taxon>
        <taxon>Harpellales</taxon>
        <taxon>Legeriomycetaceae</taxon>
        <taxon>Zancudomyces</taxon>
    </lineage>
</organism>
<protein>
    <submittedName>
        <fullName evidence="2">Uncharacterized protein</fullName>
    </submittedName>
</protein>
<dbReference type="EMBL" id="LSSK01001881">
    <property type="protein sequence ID" value="OMH78615.1"/>
    <property type="molecule type" value="Genomic_DNA"/>
</dbReference>
<dbReference type="AlphaFoldDB" id="A0A1R1PCB1"/>
<proteinExistence type="predicted"/>
<sequence>MQQTPRSANTNAPASSIHSPPLPPSRTAATVSPALVVPTPVVSTDRGDNFAAYFKNCDFAVPGSPTSNKCISPRTLSPSLLCLPVPPIMTKSNASLTIYNP</sequence>
<dbReference type="Proteomes" id="UP000188320">
    <property type="component" value="Unassembled WGS sequence"/>
</dbReference>
<feature type="compositionally biased region" description="Polar residues" evidence="1">
    <location>
        <begin position="1"/>
        <end position="18"/>
    </location>
</feature>
<feature type="region of interest" description="Disordered" evidence="1">
    <location>
        <begin position="1"/>
        <end position="28"/>
    </location>
</feature>
<gene>
    <name evidence="2" type="ORF">AX774_g7987</name>
</gene>
<accession>A0A1R1PCB1</accession>
<name>A0A1R1PCB1_ZANCU</name>
<evidence type="ECO:0000256" key="1">
    <source>
        <dbReference type="SAM" id="MobiDB-lite"/>
    </source>
</evidence>
<reference evidence="3" key="1">
    <citation type="submission" date="2017-01" db="EMBL/GenBank/DDBJ databases">
        <authorList>
            <person name="Wang Y."/>
            <person name="White M."/>
            <person name="Kvist S."/>
            <person name="Moncalvo J.-M."/>
        </authorList>
    </citation>
    <scope>NUCLEOTIDE SEQUENCE [LARGE SCALE GENOMIC DNA]</scope>
    <source>
        <strain evidence="3">COL-18-3</strain>
    </source>
</reference>
<comment type="caution">
    <text evidence="2">The sequence shown here is derived from an EMBL/GenBank/DDBJ whole genome shotgun (WGS) entry which is preliminary data.</text>
</comment>
<keyword evidence="3" id="KW-1185">Reference proteome</keyword>
<evidence type="ECO:0000313" key="3">
    <source>
        <dbReference type="Proteomes" id="UP000188320"/>
    </source>
</evidence>
<evidence type="ECO:0000313" key="2">
    <source>
        <dbReference type="EMBL" id="OMH78615.1"/>
    </source>
</evidence>
<feature type="non-terminal residue" evidence="2">
    <location>
        <position position="101"/>
    </location>
</feature>